<dbReference type="OrthoDB" id="270639at2759"/>
<dbReference type="OMA" id="WYNSFDA"/>
<dbReference type="RefSeq" id="XP_007372755.1">
    <property type="nucleotide sequence ID" value="XM_007372693.1"/>
</dbReference>
<dbReference type="SUPFAM" id="SSF110916">
    <property type="entry name" value="Peptidyl-tRNA hydrolase domain-like"/>
    <property type="match status" value="1"/>
</dbReference>
<dbReference type="PANTHER" id="PTHR11075:SF54">
    <property type="entry name" value="LARGE RIBOSOMAL SUBUNIT PROTEIN ML62"/>
    <property type="match status" value="1"/>
</dbReference>
<dbReference type="GO" id="GO:0005762">
    <property type="term" value="C:mitochondrial large ribosomal subunit"/>
    <property type="evidence" value="ECO:0007669"/>
    <property type="project" value="TreeGrafter"/>
</dbReference>
<dbReference type="AlphaFoldDB" id="G3AGK4"/>
<dbReference type="PANTHER" id="PTHR11075">
    <property type="entry name" value="PEPTIDE CHAIN RELEASE FACTOR"/>
    <property type="match status" value="1"/>
</dbReference>
<dbReference type="FunCoup" id="G3AGK4">
    <property type="interactions" value="250"/>
</dbReference>
<sequence length="196" mass="22542">MMFYKLPLYSHCTSILRLSVRVSPIVRFNSSITEFTTKEIDASKKWVEKFTPIQIPTDVFTISYSRSSGPGGQKVNKTSSKATVSLEPGQWLTPATSFWIPQPIQHQLKENKIRYETKGGGLLIQSDVFRSRDANTSECFKKLLEEIKSKVYFPGEVSEQAKQKWEKLEQAAKERRKVEKKILSEKKKSRSKSFDL</sequence>
<reference evidence="2 3" key="1">
    <citation type="journal article" date="2011" name="Proc. Natl. Acad. Sci. U.S.A.">
        <title>Comparative genomics of xylose-fermenting fungi for enhanced biofuel production.</title>
        <authorList>
            <person name="Wohlbach D.J."/>
            <person name="Kuo A."/>
            <person name="Sato T.K."/>
            <person name="Potts K.M."/>
            <person name="Salamov A.A."/>
            <person name="LaButti K.M."/>
            <person name="Sun H."/>
            <person name="Clum A."/>
            <person name="Pangilinan J.L."/>
            <person name="Lindquist E.A."/>
            <person name="Lucas S."/>
            <person name="Lapidus A."/>
            <person name="Jin M."/>
            <person name="Gunawan C."/>
            <person name="Balan V."/>
            <person name="Dale B.E."/>
            <person name="Jeffries T.W."/>
            <person name="Zinkel R."/>
            <person name="Barry K.W."/>
            <person name="Grigoriev I.V."/>
            <person name="Gasch A.P."/>
        </authorList>
    </citation>
    <scope>NUCLEOTIDE SEQUENCE [LARGE SCALE GENOMIC DNA]</scope>
    <source>
        <strain evidence="3">NRRL Y-27907 / 11-Y1</strain>
    </source>
</reference>
<evidence type="ECO:0000313" key="3">
    <source>
        <dbReference type="Proteomes" id="UP000000709"/>
    </source>
</evidence>
<accession>G3AGK4</accession>
<dbReference type="GeneID" id="18872507"/>
<keyword evidence="3" id="KW-1185">Reference proteome</keyword>
<proteinExistence type="predicted"/>
<dbReference type="InParanoid" id="G3AGK4"/>
<organism evidence="3">
    <name type="scientific">Spathaspora passalidarum (strain NRRL Y-27907 / 11-Y1)</name>
    <dbReference type="NCBI Taxonomy" id="619300"/>
    <lineage>
        <taxon>Eukaryota</taxon>
        <taxon>Fungi</taxon>
        <taxon>Dikarya</taxon>
        <taxon>Ascomycota</taxon>
        <taxon>Saccharomycotina</taxon>
        <taxon>Pichiomycetes</taxon>
        <taxon>Debaryomycetaceae</taxon>
        <taxon>Spathaspora</taxon>
    </lineage>
</organism>
<dbReference type="GO" id="GO:0004045">
    <property type="term" value="F:peptidyl-tRNA hydrolase activity"/>
    <property type="evidence" value="ECO:0007669"/>
    <property type="project" value="TreeGrafter"/>
</dbReference>
<gene>
    <name evidence="2" type="ORF">SPAPADRAFT_58571</name>
</gene>
<dbReference type="Pfam" id="PF00472">
    <property type="entry name" value="RF-1"/>
    <property type="match status" value="1"/>
</dbReference>
<dbReference type="HOGENOM" id="CLU_089470_0_2_1"/>
<evidence type="ECO:0000313" key="2">
    <source>
        <dbReference type="EMBL" id="EGW35343.1"/>
    </source>
</evidence>
<feature type="domain" description="Prokaryotic-type class I peptide chain release factors" evidence="1">
    <location>
        <begin position="51"/>
        <end position="190"/>
    </location>
</feature>
<dbReference type="InterPro" id="IPR000352">
    <property type="entry name" value="Pep_chain_release_fac_I"/>
</dbReference>
<dbReference type="GO" id="GO:0070126">
    <property type="term" value="P:mitochondrial translational termination"/>
    <property type="evidence" value="ECO:0007669"/>
    <property type="project" value="TreeGrafter"/>
</dbReference>
<dbReference type="eggNOG" id="KOG3429">
    <property type="taxonomic scope" value="Eukaryota"/>
</dbReference>
<protein>
    <recommendedName>
        <fullName evidence="1">Prokaryotic-type class I peptide chain release factors domain-containing protein</fullName>
    </recommendedName>
</protein>
<dbReference type="GO" id="GO:0016150">
    <property type="term" value="F:translation release factor activity, codon nonspecific"/>
    <property type="evidence" value="ECO:0007669"/>
    <property type="project" value="TreeGrafter"/>
</dbReference>
<dbReference type="STRING" id="619300.G3AGK4"/>
<dbReference type="KEGG" id="spaa:SPAPADRAFT_58571"/>
<dbReference type="Gene3D" id="3.30.160.20">
    <property type="match status" value="1"/>
</dbReference>
<dbReference type="EMBL" id="GL996499">
    <property type="protein sequence ID" value="EGW35343.1"/>
    <property type="molecule type" value="Genomic_DNA"/>
</dbReference>
<dbReference type="Proteomes" id="UP000000709">
    <property type="component" value="Unassembled WGS sequence"/>
</dbReference>
<dbReference type="InterPro" id="IPR052104">
    <property type="entry name" value="Mito_Release_Factor_mL62"/>
</dbReference>
<evidence type="ECO:0000259" key="1">
    <source>
        <dbReference type="Pfam" id="PF00472"/>
    </source>
</evidence>
<name>G3AGK4_SPAPN</name>